<accession>A0ABQ6D2F8</accession>
<evidence type="ECO:0000256" key="1">
    <source>
        <dbReference type="SAM" id="MobiDB-lite"/>
    </source>
</evidence>
<name>A0ABQ6D2F8_9HYPH</name>
<dbReference type="RefSeq" id="WP_284211203.1">
    <property type="nucleotide sequence ID" value="NZ_BSPG01000007.1"/>
</dbReference>
<proteinExistence type="predicted"/>
<dbReference type="EMBL" id="BSPG01000007">
    <property type="protein sequence ID" value="GLS43743.1"/>
    <property type="molecule type" value="Genomic_DNA"/>
</dbReference>
<reference evidence="3" key="1">
    <citation type="journal article" date="2019" name="Int. J. Syst. Evol. Microbiol.">
        <title>The Global Catalogue of Microorganisms (GCM) 10K type strain sequencing project: providing services to taxonomists for standard genome sequencing and annotation.</title>
        <authorList>
            <consortium name="The Broad Institute Genomics Platform"/>
            <consortium name="The Broad Institute Genome Sequencing Center for Infectious Disease"/>
            <person name="Wu L."/>
            <person name="Ma J."/>
        </authorList>
    </citation>
    <scope>NUCLEOTIDE SEQUENCE [LARGE SCALE GENOMIC DNA]</scope>
    <source>
        <strain evidence="3">NBRC 107710</strain>
    </source>
</reference>
<keyword evidence="3" id="KW-1185">Reference proteome</keyword>
<feature type="region of interest" description="Disordered" evidence="1">
    <location>
        <begin position="1"/>
        <end position="35"/>
    </location>
</feature>
<evidence type="ECO:0000313" key="2">
    <source>
        <dbReference type="EMBL" id="GLS43743.1"/>
    </source>
</evidence>
<protein>
    <submittedName>
        <fullName evidence="2">Uncharacterized protein</fullName>
    </submittedName>
</protein>
<feature type="compositionally biased region" description="Polar residues" evidence="1">
    <location>
        <begin position="1"/>
        <end position="20"/>
    </location>
</feature>
<evidence type="ECO:0000313" key="3">
    <source>
        <dbReference type="Proteomes" id="UP001156881"/>
    </source>
</evidence>
<dbReference type="Proteomes" id="UP001156881">
    <property type="component" value="Unassembled WGS sequence"/>
</dbReference>
<sequence>MAPPWTASQKTIANIPTTTDKASRPRQPIPGYSPPAHLGRLDFHPAALFAAMARCAAIRSIAPAVSAALASGTRDLVGALVDDAGKSFDLTADFDAMADFEKTGLTGRLGGGFTDLCMAKLGYAWMDLASNLLPGHSGRLGDFIYDGPATGGHGVVLVEAKATCASSVTATDVKGTAERGYRNQVDPYVGSTSIPGVGTIFQGYAVCLGAAPGVAGGFGHVVETAVATVPGGSGGGGGSSAAATLVGGRLAISNYRAVSNLINAPVLFAHLEQLLGRSASIAGHEQQRFLRLKVGDQWFLTGSAPSFDHWPSPGTVPPFMLDEAVAEPLLNQISLIVRQGRRPWDGLPTFLLPTTPESFGPDATGRFPFVRFPDGLAYVVGKIDAVSSRVWTPLEGLGPPVS</sequence>
<organism evidence="2 3">
    <name type="scientific">Methylobacterium brachythecii</name>
    <dbReference type="NCBI Taxonomy" id="1176177"/>
    <lineage>
        <taxon>Bacteria</taxon>
        <taxon>Pseudomonadati</taxon>
        <taxon>Pseudomonadota</taxon>
        <taxon>Alphaproteobacteria</taxon>
        <taxon>Hyphomicrobiales</taxon>
        <taxon>Methylobacteriaceae</taxon>
        <taxon>Methylobacterium</taxon>
    </lineage>
</organism>
<gene>
    <name evidence="2" type="ORF">GCM10007884_17280</name>
</gene>
<comment type="caution">
    <text evidence="2">The sequence shown here is derived from an EMBL/GenBank/DDBJ whole genome shotgun (WGS) entry which is preliminary data.</text>
</comment>